<evidence type="ECO:0000256" key="4">
    <source>
        <dbReference type="ARBA" id="ARBA00022530"/>
    </source>
</evidence>
<dbReference type="SUPFAM" id="SSF47473">
    <property type="entry name" value="EF-hand"/>
    <property type="match status" value="1"/>
</dbReference>
<dbReference type="SUPFAM" id="SSF100895">
    <property type="entry name" value="Kazal-type serine protease inhibitors"/>
    <property type="match status" value="1"/>
</dbReference>
<evidence type="ECO:0000256" key="5">
    <source>
        <dbReference type="ARBA" id="ARBA00022723"/>
    </source>
</evidence>
<keyword evidence="4" id="KW-0272">Extracellular matrix</keyword>
<dbReference type="GO" id="GO:0050840">
    <property type="term" value="F:extracellular matrix binding"/>
    <property type="evidence" value="ECO:0007669"/>
    <property type="project" value="TreeGrafter"/>
</dbReference>
<dbReference type="InterPro" id="IPR019577">
    <property type="entry name" value="SPARC/Testican_Ca-bd-dom"/>
</dbReference>
<dbReference type="FunFam" id="3.30.60.30:FF:000004">
    <property type="entry name" value="SPARC isoform 1"/>
    <property type="match status" value="1"/>
</dbReference>
<feature type="region of interest" description="Disordered" evidence="10">
    <location>
        <begin position="20"/>
        <end position="325"/>
    </location>
</feature>
<dbReference type="PROSITE" id="PS50222">
    <property type="entry name" value="EF_HAND_2"/>
    <property type="match status" value="1"/>
</dbReference>
<feature type="compositionally biased region" description="Basic and acidic residues" evidence="10">
    <location>
        <begin position="287"/>
        <end position="308"/>
    </location>
</feature>
<comment type="subcellular location">
    <subcellularLocation>
        <location evidence="1">Secreted</location>
        <location evidence="1">Extracellular space</location>
        <location evidence="1">Extracellular matrix</location>
    </subcellularLocation>
</comment>
<evidence type="ECO:0000259" key="13">
    <source>
        <dbReference type="PROSITE" id="PS51465"/>
    </source>
</evidence>
<feature type="chain" id="PRO_5016010989" evidence="11">
    <location>
        <begin position="22"/>
        <end position="594"/>
    </location>
</feature>
<keyword evidence="7" id="KW-0106">Calcium</keyword>
<evidence type="ECO:0000256" key="9">
    <source>
        <dbReference type="ARBA" id="ARBA00023180"/>
    </source>
</evidence>
<evidence type="ECO:0000259" key="12">
    <source>
        <dbReference type="PROSITE" id="PS50222"/>
    </source>
</evidence>
<evidence type="ECO:0000256" key="10">
    <source>
        <dbReference type="SAM" id="MobiDB-lite"/>
    </source>
</evidence>
<dbReference type="AlphaFoldDB" id="A0A2U9EWI2"/>
<evidence type="ECO:0000256" key="6">
    <source>
        <dbReference type="ARBA" id="ARBA00022729"/>
    </source>
</evidence>
<dbReference type="PROSITE" id="PS51465">
    <property type="entry name" value="KAZAL_2"/>
    <property type="match status" value="1"/>
</dbReference>
<evidence type="ECO:0000256" key="11">
    <source>
        <dbReference type="SAM" id="SignalP"/>
    </source>
</evidence>
<protein>
    <submittedName>
        <fullName evidence="14">SPARCL1</fullName>
    </submittedName>
</protein>
<dbReference type="InterPro" id="IPR011992">
    <property type="entry name" value="EF-hand-dom_pair"/>
</dbReference>
<dbReference type="GO" id="GO:0005615">
    <property type="term" value="C:extracellular space"/>
    <property type="evidence" value="ECO:0007669"/>
    <property type="project" value="InterPro"/>
</dbReference>
<dbReference type="EMBL" id="MH206602">
    <property type="protein sequence ID" value="AWQ28583.1"/>
    <property type="molecule type" value="mRNA"/>
</dbReference>
<dbReference type="InterPro" id="IPR002350">
    <property type="entry name" value="Kazal_dom"/>
</dbReference>
<dbReference type="Gene3D" id="1.10.238.10">
    <property type="entry name" value="EF-hand"/>
    <property type="match status" value="1"/>
</dbReference>
<dbReference type="Pfam" id="PF07648">
    <property type="entry name" value="Kazal_2"/>
    <property type="match status" value="1"/>
</dbReference>
<evidence type="ECO:0000256" key="1">
    <source>
        <dbReference type="ARBA" id="ARBA00004498"/>
    </source>
</evidence>
<dbReference type="InterPro" id="IPR002048">
    <property type="entry name" value="EF_hand_dom"/>
</dbReference>
<evidence type="ECO:0000256" key="7">
    <source>
        <dbReference type="ARBA" id="ARBA00022837"/>
    </source>
</evidence>
<feature type="compositionally biased region" description="Basic residues" evidence="10">
    <location>
        <begin position="269"/>
        <end position="278"/>
    </location>
</feature>
<dbReference type="SUPFAM" id="SSF57196">
    <property type="entry name" value="EGF/Laminin"/>
    <property type="match status" value="1"/>
</dbReference>
<dbReference type="FunFam" id="1.10.238.10:FF:000068">
    <property type="entry name" value="SPARC isoform 1"/>
    <property type="match status" value="1"/>
</dbReference>
<dbReference type="PROSITE" id="PS00018">
    <property type="entry name" value="EF_HAND_1"/>
    <property type="match status" value="1"/>
</dbReference>
<feature type="compositionally biased region" description="Basic and acidic residues" evidence="10">
    <location>
        <begin position="154"/>
        <end position="168"/>
    </location>
</feature>
<feature type="compositionally biased region" description="Acidic residues" evidence="10">
    <location>
        <begin position="59"/>
        <end position="71"/>
    </location>
</feature>
<reference evidence="14" key="1">
    <citation type="submission" date="2018-04" db="EMBL/GenBank/DDBJ databases">
        <title>Evolution of dental tissue mineralization: an analysis of the jawed vertebrate SPARC and SPARC-L families.</title>
        <authorList>
            <person name="Enault S."/>
            <person name="Munoz D."/>
            <person name="Simion P."/>
            <person name="Venteo S."/>
            <person name="Sire J.-Y."/>
            <person name="Marcellini S."/>
            <person name="Debiais-Thibaud M."/>
        </authorList>
    </citation>
    <scope>NUCLEOTIDE SEQUENCE</scope>
</reference>
<dbReference type="GO" id="GO:0005509">
    <property type="term" value="F:calcium ion binding"/>
    <property type="evidence" value="ECO:0007669"/>
    <property type="project" value="InterPro"/>
</dbReference>
<proteinExistence type="evidence at transcript level"/>
<dbReference type="InterPro" id="IPR001999">
    <property type="entry name" value="Osteonectin_CS"/>
</dbReference>
<sequence>MKTHVLLFCVLASGFAVPVTSKPHGKHHVSLRPLPQQGKNTDSGEELPGFISLEANSWELEEKDVTDDNEEELAKEKEMYRSELPASDENNSPVLLKEEALTEPRGSTQQQQEESQELSEAQVEDGDQDKGTESSSLGSDGSGEFGVTGEMDIMETKNSEEERVHPVDAGEQASDEIQQRVDYDPEVNKEGESQDKMVDMLEEVISKNLEDSQEQDESVEQDQAKGTNSKRDSDDSKGEVKRIREQGTEGNAEEKESDTNNSASQATGKVRKQKKIQLGKKSIQQESQERPLGESRAPDTMGQDKELEAVDNTVHKTKKRKTGKRASLVGMNPVQIRTTEELYPSESLSKDVDSQQAAVSPCESFRCKSGKVCKVNEENVPECVCQDSSTCIHSKTELEHVCGTDNKTYDTACQMFATKCKLEGTKKGHRLHLDYTGPCKYIAPCQDTELVQFPLRMRDWLKNVLLQLYEHDVKSPGFLTPKQRIRAQKINESKRHLQAGDHPIELLVRDFEKNYNMYIYPVHWQFAQMDQHPADRFLSHSELAPLRAPLVPMEHCTSRFFQECDANKDKQVSFKEWCACFSIKAEDMDEKLLF</sequence>
<dbReference type="PANTHER" id="PTHR13866:SF25">
    <property type="entry name" value="SPARC-LIKE 1"/>
    <property type="match status" value="1"/>
</dbReference>
<organism evidence="14">
    <name type="scientific">Amia calva</name>
    <name type="common">Bowfin</name>
    <dbReference type="NCBI Taxonomy" id="7924"/>
    <lineage>
        <taxon>Eukaryota</taxon>
        <taxon>Metazoa</taxon>
        <taxon>Chordata</taxon>
        <taxon>Craniata</taxon>
        <taxon>Vertebrata</taxon>
        <taxon>Euteleostomi</taxon>
        <taxon>Actinopterygii</taxon>
        <taxon>Neopterygii</taxon>
        <taxon>Holostei</taxon>
        <taxon>Amiiformes</taxon>
        <taxon>Amiidae</taxon>
        <taxon>Amia</taxon>
    </lineage>
</organism>
<dbReference type="InterPro" id="IPR015369">
    <property type="entry name" value="Follistatin/Osteonectin_EGF"/>
</dbReference>
<dbReference type="InterPro" id="IPR018247">
    <property type="entry name" value="EF_Hand_1_Ca_BS"/>
</dbReference>
<feature type="signal peptide" evidence="11">
    <location>
        <begin position="1"/>
        <end position="21"/>
    </location>
</feature>
<feature type="compositionally biased region" description="Basic and acidic residues" evidence="10">
    <location>
        <begin position="72"/>
        <end position="81"/>
    </location>
</feature>
<feature type="domain" description="Kazal-like" evidence="13">
    <location>
        <begin position="384"/>
        <end position="441"/>
    </location>
</feature>
<dbReference type="InterPro" id="IPR036058">
    <property type="entry name" value="Kazal_dom_sf"/>
</dbReference>
<dbReference type="Pfam" id="PF10591">
    <property type="entry name" value="SPARC_Ca_bdg"/>
    <property type="match status" value="1"/>
</dbReference>
<feature type="compositionally biased region" description="Acidic residues" evidence="10">
    <location>
        <begin position="114"/>
        <end position="127"/>
    </location>
</feature>
<dbReference type="GO" id="GO:0005518">
    <property type="term" value="F:collagen binding"/>
    <property type="evidence" value="ECO:0007669"/>
    <property type="project" value="TreeGrafter"/>
</dbReference>
<feature type="compositionally biased region" description="Basic and acidic residues" evidence="10">
    <location>
        <begin position="229"/>
        <end position="258"/>
    </location>
</feature>
<keyword evidence="6 11" id="KW-0732">Signal</keyword>
<accession>A0A2U9EWI2</accession>
<feature type="compositionally biased region" description="Acidic residues" evidence="10">
    <location>
        <begin position="211"/>
        <end position="220"/>
    </location>
</feature>
<feature type="compositionally biased region" description="Basic residues" evidence="10">
    <location>
        <begin position="315"/>
        <end position="324"/>
    </location>
</feature>
<evidence type="ECO:0000256" key="8">
    <source>
        <dbReference type="ARBA" id="ARBA00023157"/>
    </source>
</evidence>
<dbReference type="PANTHER" id="PTHR13866">
    <property type="entry name" value="SPARC OSTEONECTIN"/>
    <property type="match status" value="1"/>
</dbReference>
<comment type="similarity">
    <text evidence="2">Belongs to the SPARC family.</text>
</comment>
<keyword evidence="9" id="KW-0325">Glycoprotein</keyword>
<dbReference type="SMART" id="SM00280">
    <property type="entry name" value="KAZAL"/>
    <property type="match status" value="1"/>
</dbReference>
<keyword evidence="3" id="KW-0964">Secreted</keyword>
<dbReference type="PROSITE" id="PS00613">
    <property type="entry name" value="OSTEONECTIN_2"/>
    <property type="match status" value="1"/>
</dbReference>
<dbReference type="Pfam" id="PF09289">
    <property type="entry name" value="FOLN"/>
    <property type="match status" value="1"/>
</dbReference>
<name>A0A2U9EWI2_AMICA</name>
<keyword evidence="5" id="KW-0479">Metal-binding</keyword>
<evidence type="ECO:0000256" key="2">
    <source>
        <dbReference type="ARBA" id="ARBA00006404"/>
    </source>
</evidence>
<feature type="compositionally biased region" description="Basic and acidic residues" evidence="10">
    <location>
        <begin position="177"/>
        <end position="210"/>
    </location>
</feature>
<keyword evidence="8" id="KW-1015">Disulfide bond</keyword>
<feature type="domain" description="EF-hand" evidence="12">
    <location>
        <begin position="552"/>
        <end position="587"/>
    </location>
</feature>
<dbReference type="Gene3D" id="3.30.60.30">
    <property type="match status" value="1"/>
</dbReference>
<evidence type="ECO:0000256" key="3">
    <source>
        <dbReference type="ARBA" id="ARBA00022525"/>
    </source>
</evidence>
<evidence type="ECO:0000313" key="14">
    <source>
        <dbReference type="EMBL" id="AWQ28583.1"/>
    </source>
</evidence>